<sequence length="97" mass="11186">MDESMYTDPELQILTERCRTYQGTAKVNITQITPYPSVSQYTNTKNMERLCEIFDKEGCRRLDIYNHVSAVVSQHRVATRTSISLLVLYSAFMANID</sequence>
<proteinExistence type="predicted"/>
<comment type="caution">
    <text evidence="1">The sequence shown here is derived from an EMBL/GenBank/DDBJ whole genome shotgun (WGS) entry which is preliminary data.</text>
</comment>
<dbReference type="AlphaFoldDB" id="A0A1V6R3I1"/>
<keyword evidence="2" id="KW-1185">Reference proteome</keyword>
<dbReference type="STRING" id="60172.A0A1V6R3I1"/>
<gene>
    <name evidence="1" type="ORF">PENSOL_c017G09407</name>
</gene>
<dbReference type="EMBL" id="MDYO01000017">
    <property type="protein sequence ID" value="OQD96013.1"/>
    <property type="molecule type" value="Genomic_DNA"/>
</dbReference>
<organism evidence="1 2">
    <name type="scientific">Penicillium solitum</name>
    <dbReference type="NCBI Taxonomy" id="60172"/>
    <lineage>
        <taxon>Eukaryota</taxon>
        <taxon>Fungi</taxon>
        <taxon>Dikarya</taxon>
        <taxon>Ascomycota</taxon>
        <taxon>Pezizomycotina</taxon>
        <taxon>Eurotiomycetes</taxon>
        <taxon>Eurotiomycetidae</taxon>
        <taxon>Eurotiales</taxon>
        <taxon>Aspergillaceae</taxon>
        <taxon>Penicillium</taxon>
    </lineage>
</organism>
<evidence type="ECO:0000313" key="1">
    <source>
        <dbReference type="EMBL" id="OQD96013.1"/>
    </source>
</evidence>
<protein>
    <submittedName>
        <fullName evidence="1">Uncharacterized protein</fullName>
    </submittedName>
</protein>
<reference evidence="2" key="1">
    <citation type="journal article" date="2017" name="Nat. Microbiol.">
        <title>Global analysis of biosynthetic gene clusters reveals vast potential of secondary metabolite production in Penicillium species.</title>
        <authorList>
            <person name="Nielsen J.C."/>
            <person name="Grijseels S."/>
            <person name="Prigent S."/>
            <person name="Ji B."/>
            <person name="Dainat J."/>
            <person name="Nielsen K.F."/>
            <person name="Frisvad J.C."/>
            <person name="Workman M."/>
            <person name="Nielsen J."/>
        </authorList>
    </citation>
    <scope>NUCLEOTIDE SEQUENCE [LARGE SCALE GENOMIC DNA]</scope>
    <source>
        <strain evidence="2">IBT 29525</strain>
    </source>
</reference>
<evidence type="ECO:0000313" key="2">
    <source>
        <dbReference type="Proteomes" id="UP000191612"/>
    </source>
</evidence>
<name>A0A1V6R3I1_9EURO</name>
<dbReference type="Proteomes" id="UP000191612">
    <property type="component" value="Unassembled WGS sequence"/>
</dbReference>
<accession>A0A1V6R3I1</accession>